<dbReference type="InterPro" id="IPR036465">
    <property type="entry name" value="vWFA_dom_sf"/>
</dbReference>
<dbReference type="OMA" id="WEMFREC"/>
<dbReference type="Proteomes" id="UP000005408">
    <property type="component" value="Unassembled WGS sequence"/>
</dbReference>
<dbReference type="EnsemblMetazoa" id="G3936.1">
    <property type="protein sequence ID" value="G3936.1:cds"/>
    <property type="gene ID" value="G3936"/>
</dbReference>
<dbReference type="Gene3D" id="3.40.50.410">
    <property type="entry name" value="von Willebrand factor, type A domain"/>
    <property type="match status" value="1"/>
</dbReference>
<dbReference type="SMART" id="SM00327">
    <property type="entry name" value="VWA"/>
    <property type="match status" value="1"/>
</dbReference>
<sequence>MLYILLIFSAIQLTDSWCRPTERADVVFIFEESYSMGEMVFPSEWDYQKSFLAKIVDQMYIDPNNGIRVGGVTYNNEPTVRFYLDTYTTKSDIIDAILNIGTTRRESVYENDTDLVYKGLETAYDSVFLSSRGDRADAPNYYIYTTDYIFPDDDPYTSGLNIRFSGDSYIWALGVKSAVTQSALVQSVGSDGRYYTGSSFRTLNTVDHAKEFWELFRGCPLIDPSAGIYYCFSVPLLYFEDPALATSSTETCEQDEEMMFLLQDSMFEIDCCGIITAWEFYPCAPGVVQFMVWSLVSGSTYVLKAIQEVHVTVADLGTSVNYTIPEEDRIAIVAGDRIGWRTKTKNIISYQSCDYQKDRYCPQNTYRTKFTDEPSEYMQFDWSEHLVNSSHVEKLPNRGYTLKVYANNNTQVSFDESYYLTSAADHWPIGTRFTSFEILGQDYKENVTFSWIMESPYIYLNESYRSIQVGRALQRAGRPYGMLGYIAQLQVVDTCRHTSTATFSVETFNRPPVITNLPKEMSVLETQKGDEFLYKVDVHDPSVPPDPVCCTLLENARPKTVNFELRHNGSDYLLYTFNESVFSYHNINSYMLTVCCEDGFGTVQGIIKIDVKQVKAKIYYKPPPWFVIAMVASLIPISVLVTSACVLLVQTFFFD</sequence>
<dbReference type="CDD" id="cd01450">
    <property type="entry name" value="vWFA_subfamily_ECM"/>
    <property type="match status" value="1"/>
</dbReference>
<dbReference type="InterPro" id="IPR050525">
    <property type="entry name" value="ECM_Assembly_Org"/>
</dbReference>
<feature type="chain" id="PRO_5036451366" description="VWFA domain-containing protein" evidence="2">
    <location>
        <begin position="17"/>
        <end position="655"/>
    </location>
</feature>
<dbReference type="InterPro" id="IPR002035">
    <property type="entry name" value="VWF_A"/>
</dbReference>
<dbReference type="AlphaFoldDB" id="A0A8W8MU25"/>
<dbReference type="SUPFAM" id="SSF53300">
    <property type="entry name" value="vWA-like"/>
    <property type="match status" value="1"/>
</dbReference>
<name>A0A8W8MU25_MAGGI</name>
<protein>
    <recommendedName>
        <fullName evidence="3">VWFA domain-containing protein</fullName>
    </recommendedName>
</protein>
<organism evidence="4 5">
    <name type="scientific">Magallana gigas</name>
    <name type="common">Pacific oyster</name>
    <name type="synonym">Crassostrea gigas</name>
    <dbReference type="NCBI Taxonomy" id="29159"/>
    <lineage>
        <taxon>Eukaryota</taxon>
        <taxon>Metazoa</taxon>
        <taxon>Spiralia</taxon>
        <taxon>Lophotrochozoa</taxon>
        <taxon>Mollusca</taxon>
        <taxon>Bivalvia</taxon>
        <taxon>Autobranchia</taxon>
        <taxon>Pteriomorphia</taxon>
        <taxon>Ostreida</taxon>
        <taxon>Ostreoidea</taxon>
        <taxon>Ostreidae</taxon>
        <taxon>Magallana</taxon>
    </lineage>
</organism>
<feature type="domain" description="VWFA" evidence="3">
    <location>
        <begin position="25"/>
        <end position="212"/>
    </location>
</feature>
<dbReference type="PROSITE" id="PS50234">
    <property type="entry name" value="VWFA"/>
    <property type="match status" value="1"/>
</dbReference>
<feature type="transmembrane region" description="Helical" evidence="1">
    <location>
        <begin position="625"/>
        <end position="649"/>
    </location>
</feature>
<dbReference type="OrthoDB" id="6089693at2759"/>
<feature type="signal peptide" evidence="2">
    <location>
        <begin position="1"/>
        <end position="16"/>
    </location>
</feature>
<proteinExistence type="predicted"/>
<evidence type="ECO:0000259" key="3">
    <source>
        <dbReference type="PROSITE" id="PS50234"/>
    </source>
</evidence>
<keyword evidence="5" id="KW-1185">Reference proteome</keyword>
<evidence type="ECO:0000313" key="5">
    <source>
        <dbReference type="Proteomes" id="UP000005408"/>
    </source>
</evidence>
<keyword evidence="1" id="KW-1133">Transmembrane helix</keyword>
<dbReference type="PANTHER" id="PTHR24020">
    <property type="entry name" value="COLLAGEN ALPHA"/>
    <property type="match status" value="1"/>
</dbReference>
<evidence type="ECO:0000256" key="2">
    <source>
        <dbReference type="SAM" id="SignalP"/>
    </source>
</evidence>
<evidence type="ECO:0000313" key="4">
    <source>
        <dbReference type="EnsemblMetazoa" id="G3936.1:cds"/>
    </source>
</evidence>
<accession>A0A8W8MU25</accession>
<dbReference type="PANTHER" id="PTHR24020:SF84">
    <property type="entry name" value="VWFA DOMAIN-CONTAINING PROTEIN"/>
    <property type="match status" value="1"/>
</dbReference>
<keyword evidence="2" id="KW-0732">Signal</keyword>
<keyword evidence="1" id="KW-0472">Membrane</keyword>
<keyword evidence="1" id="KW-0812">Transmembrane</keyword>
<dbReference type="Pfam" id="PF00092">
    <property type="entry name" value="VWA"/>
    <property type="match status" value="1"/>
</dbReference>
<reference evidence="4" key="1">
    <citation type="submission" date="2022-08" db="UniProtKB">
        <authorList>
            <consortium name="EnsemblMetazoa"/>
        </authorList>
    </citation>
    <scope>IDENTIFICATION</scope>
    <source>
        <strain evidence="4">05x7-T-G4-1.051#20</strain>
    </source>
</reference>
<evidence type="ECO:0000256" key="1">
    <source>
        <dbReference type="SAM" id="Phobius"/>
    </source>
</evidence>